<dbReference type="PANTHER" id="PTHR11769:SF35">
    <property type="entry name" value="HYALURONIDASE"/>
    <property type="match status" value="1"/>
</dbReference>
<dbReference type="GO" id="GO:0006952">
    <property type="term" value="P:defense response"/>
    <property type="evidence" value="ECO:0007669"/>
    <property type="project" value="InterPro"/>
</dbReference>
<keyword evidence="7" id="KW-0326">Glycosidase</keyword>
<name>A0A9X6NK05_HYPEX</name>
<evidence type="ECO:0000313" key="8">
    <source>
        <dbReference type="EMBL" id="OWA54211.1"/>
    </source>
</evidence>
<reference evidence="9" key="1">
    <citation type="submission" date="2017-01" db="EMBL/GenBank/DDBJ databases">
        <title>Comparative genomics of anhydrobiosis in the tardigrade Hypsibius dujardini.</title>
        <authorList>
            <person name="Yoshida Y."/>
            <person name="Koutsovoulos G."/>
            <person name="Laetsch D."/>
            <person name="Stevens L."/>
            <person name="Kumar S."/>
            <person name="Horikawa D."/>
            <person name="Ishino K."/>
            <person name="Komine S."/>
            <person name="Tomita M."/>
            <person name="Blaxter M."/>
            <person name="Arakawa K."/>
        </authorList>
    </citation>
    <scope>NUCLEOTIDE SEQUENCE [LARGE SCALE GENOMIC DNA]</scope>
    <source>
        <strain evidence="9">Z151</strain>
    </source>
</reference>
<dbReference type="InterPro" id="IPR017853">
    <property type="entry name" value="GH"/>
</dbReference>
<evidence type="ECO:0000313" key="9">
    <source>
        <dbReference type="Proteomes" id="UP000192578"/>
    </source>
</evidence>
<keyword evidence="2 6" id="KW-1015">Disulfide bond</keyword>
<evidence type="ECO:0000256" key="7">
    <source>
        <dbReference type="RuleBase" id="RU610713"/>
    </source>
</evidence>
<dbReference type="PRINTS" id="PR00847">
    <property type="entry name" value="HYALURONDASE"/>
</dbReference>
<dbReference type="InterPro" id="IPR013785">
    <property type="entry name" value="Aldolase_TIM"/>
</dbReference>
<dbReference type="Gene3D" id="3.20.20.70">
    <property type="entry name" value="Aldolase class I"/>
    <property type="match status" value="1"/>
</dbReference>
<dbReference type="EC" id="3.2.1.35" evidence="7"/>
<comment type="catalytic activity">
    <reaction evidence="7">
        <text>Random hydrolysis of (1-&gt;4)-linkages between N-acetyl-beta-D-glucosamine and D-glucuronate residues in hyaluronate.</text>
        <dbReference type="EC" id="3.2.1.35"/>
    </reaction>
</comment>
<dbReference type="OrthoDB" id="5796153at2759"/>
<dbReference type="InterPro" id="IPR018155">
    <property type="entry name" value="Hyaluronidase"/>
</dbReference>
<evidence type="ECO:0000256" key="2">
    <source>
        <dbReference type="ARBA" id="ARBA00023157"/>
    </source>
</evidence>
<feature type="active site" description="Proton donor" evidence="5">
    <location>
        <position position="120"/>
    </location>
</feature>
<dbReference type="PANTHER" id="PTHR11769">
    <property type="entry name" value="HYALURONIDASE"/>
    <property type="match status" value="1"/>
</dbReference>
<evidence type="ECO:0000256" key="3">
    <source>
        <dbReference type="ARBA" id="ARBA00023180"/>
    </source>
</evidence>
<keyword evidence="3" id="KW-0325">Glycoprotein</keyword>
<gene>
    <name evidence="8" type="ORF">BV898_18622</name>
</gene>
<dbReference type="AlphaFoldDB" id="A0A9X6NK05"/>
<evidence type="ECO:0000256" key="6">
    <source>
        <dbReference type="PIRSR" id="PIRSR038193-3"/>
    </source>
</evidence>
<proteinExistence type="inferred from homology"/>
<dbReference type="Pfam" id="PF01630">
    <property type="entry name" value="Glyco_hydro_56"/>
    <property type="match status" value="1"/>
</dbReference>
<feature type="disulfide bond" evidence="6">
    <location>
        <begin position="196"/>
        <end position="206"/>
    </location>
</feature>
<dbReference type="SUPFAM" id="SSF51445">
    <property type="entry name" value="(Trans)glycosidases"/>
    <property type="match status" value="1"/>
</dbReference>
<dbReference type="GO" id="GO:0005975">
    <property type="term" value="P:carbohydrate metabolic process"/>
    <property type="evidence" value="ECO:0007669"/>
    <property type="project" value="UniProtKB-UniRule"/>
</dbReference>
<evidence type="ECO:0000256" key="5">
    <source>
        <dbReference type="PIRSR" id="PIRSR038193-1"/>
    </source>
</evidence>
<keyword evidence="9" id="KW-1185">Reference proteome</keyword>
<accession>A0A9X6NK05</accession>
<feature type="disulfide bond" evidence="6">
    <location>
        <begin position="338"/>
        <end position="349"/>
    </location>
</feature>
<dbReference type="InterPro" id="IPR001329">
    <property type="entry name" value="Venom_Hyaluronidase"/>
</dbReference>
<evidence type="ECO:0000256" key="1">
    <source>
        <dbReference type="ARBA" id="ARBA00008871"/>
    </source>
</evidence>
<feature type="disulfide bond" evidence="6">
    <location>
        <begin position="31"/>
        <end position="313"/>
    </location>
</feature>
<comment type="caution">
    <text evidence="8">The sequence shown here is derived from an EMBL/GenBank/DDBJ whole genome shotgun (WGS) entry which is preliminary data.</text>
</comment>
<dbReference type="EMBL" id="MTYJ01000381">
    <property type="protein sequence ID" value="OWA54211.1"/>
    <property type="molecule type" value="Genomic_DNA"/>
</dbReference>
<sequence>MVLITDEVLPQLLLSLTTSFQLIWNVPSQPCEKDFGVALHLGQYGFVYNIHQTFIGEKIGLFYNLGKFPRFVKNLAGRRIAINGGIPQLGDLKLHLAKVHEDVTQATDEDFSGLGVIDFESWRAVARQNFDELNIYNEASEDEVRRFHPSWSDAQVKAKAALEFNAGAQQFLLGTLQAVQKLRPKAQWGFYHYPYCFAQTAGQSVCAETAVTGNDQLSWLFNSSQLLLPSLYMSQSGSTLQDRAQHVLAAIRETVRDNRKKRPILPYISLKYQDGGFLSKEDLINSIGLTYDYGGAGVIIWGSSSDVNSVSKCSDMKTYLTETFGPVAEYFNTILSRCSQVFCGPTYRCQPRLRQRRKQPFMSRLDRLSALSYLVAANPALGRRTFRREFRCVPWQ</sequence>
<dbReference type="GO" id="GO:0004415">
    <property type="term" value="F:hyalurononglucosaminidase activity"/>
    <property type="evidence" value="ECO:0007669"/>
    <property type="project" value="UniProtKB-UniRule"/>
</dbReference>
<dbReference type="GO" id="GO:0030214">
    <property type="term" value="P:hyaluronan catabolic process"/>
    <property type="evidence" value="ECO:0007669"/>
    <property type="project" value="TreeGrafter"/>
</dbReference>
<dbReference type="PIRSF" id="PIRSF038193">
    <property type="entry name" value="Hyaluronidase"/>
    <property type="match status" value="1"/>
</dbReference>
<keyword evidence="7" id="KW-0378">Hydrolase</keyword>
<dbReference type="Proteomes" id="UP000192578">
    <property type="component" value="Unassembled WGS sequence"/>
</dbReference>
<protein>
    <recommendedName>
        <fullName evidence="7">Hyaluronidase</fullName>
        <ecNumber evidence="7">3.2.1.35</ecNumber>
    </recommendedName>
</protein>
<evidence type="ECO:0000256" key="4">
    <source>
        <dbReference type="PIRNR" id="PIRNR038193"/>
    </source>
</evidence>
<dbReference type="PRINTS" id="PR00846">
    <property type="entry name" value="GLHYDRLASE56"/>
</dbReference>
<comment type="similarity">
    <text evidence="1 4 7">Belongs to the glycosyl hydrolase 56 family.</text>
</comment>
<organism evidence="8 9">
    <name type="scientific">Hypsibius exemplaris</name>
    <name type="common">Freshwater tardigrade</name>
    <dbReference type="NCBI Taxonomy" id="2072580"/>
    <lineage>
        <taxon>Eukaryota</taxon>
        <taxon>Metazoa</taxon>
        <taxon>Ecdysozoa</taxon>
        <taxon>Tardigrada</taxon>
        <taxon>Eutardigrada</taxon>
        <taxon>Parachela</taxon>
        <taxon>Hypsibioidea</taxon>
        <taxon>Hypsibiidae</taxon>
        <taxon>Hypsibius</taxon>
    </lineage>
</organism>